<protein>
    <recommendedName>
        <fullName evidence="2">SKP1 component dimerisation domain-containing protein</fullName>
    </recommendedName>
</protein>
<sequence length="110" mass="12672">MAFAPYSEVDRTRRIRGHGDRTESDLAAAKLDLERWDDSFLNVPVNTLYDISTVANFMVVEDLLDSCCQKIASMIRGKSVEEIRKLFNIENDFTPEEEAEIREENSWALL</sequence>
<evidence type="ECO:0000256" key="1">
    <source>
        <dbReference type="ARBA" id="ARBA00004906"/>
    </source>
</evidence>
<comment type="pathway">
    <text evidence="1">Protein modification; protein ubiquitination.</text>
</comment>
<accession>A0A6V7NU06</accession>
<name>A0A6V7NU06_ANACO</name>
<dbReference type="Gene3D" id="3.30.710.10">
    <property type="entry name" value="Potassium Channel Kv1.1, Chain A"/>
    <property type="match status" value="1"/>
</dbReference>
<evidence type="ECO:0000313" key="3">
    <source>
        <dbReference type="EMBL" id="CAD1822091.1"/>
    </source>
</evidence>
<dbReference type="InterPro" id="IPR036296">
    <property type="entry name" value="SKP1-like_dim_sf"/>
</dbReference>
<dbReference type="PANTHER" id="PTHR11165">
    <property type="entry name" value="SKP1"/>
    <property type="match status" value="1"/>
</dbReference>
<dbReference type="GO" id="GO:0006511">
    <property type="term" value="P:ubiquitin-dependent protein catabolic process"/>
    <property type="evidence" value="ECO:0007669"/>
    <property type="project" value="InterPro"/>
</dbReference>
<dbReference type="InterPro" id="IPR016897">
    <property type="entry name" value="SKP1"/>
</dbReference>
<feature type="domain" description="SKP1 component dimerisation" evidence="2">
    <location>
        <begin position="62"/>
        <end position="108"/>
    </location>
</feature>
<dbReference type="InterPro" id="IPR011333">
    <property type="entry name" value="SKP1/BTB/POZ_sf"/>
</dbReference>
<dbReference type="SUPFAM" id="SSF81382">
    <property type="entry name" value="Skp1 dimerisation domain-like"/>
    <property type="match status" value="1"/>
</dbReference>
<proteinExistence type="predicted"/>
<gene>
    <name evidence="3" type="ORF">CB5_LOCUS5302</name>
</gene>
<dbReference type="AlphaFoldDB" id="A0A6V7NU06"/>
<organism evidence="3">
    <name type="scientific">Ananas comosus var. bracteatus</name>
    <name type="common">red pineapple</name>
    <dbReference type="NCBI Taxonomy" id="296719"/>
    <lineage>
        <taxon>Eukaryota</taxon>
        <taxon>Viridiplantae</taxon>
        <taxon>Streptophyta</taxon>
        <taxon>Embryophyta</taxon>
        <taxon>Tracheophyta</taxon>
        <taxon>Spermatophyta</taxon>
        <taxon>Magnoliopsida</taxon>
        <taxon>Liliopsida</taxon>
        <taxon>Poales</taxon>
        <taxon>Bromeliaceae</taxon>
        <taxon>Bromelioideae</taxon>
        <taxon>Ananas</taxon>
    </lineage>
</organism>
<dbReference type="EMBL" id="LR862142">
    <property type="protein sequence ID" value="CAD1822091.1"/>
    <property type="molecule type" value="Genomic_DNA"/>
</dbReference>
<evidence type="ECO:0000259" key="2">
    <source>
        <dbReference type="Pfam" id="PF01466"/>
    </source>
</evidence>
<dbReference type="InterPro" id="IPR016072">
    <property type="entry name" value="Skp1_comp_dimer"/>
</dbReference>
<reference evidence="3" key="1">
    <citation type="submission" date="2020-07" db="EMBL/GenBank/DDBJ databases">
        <authorList>
            <person name="Lin J."/>
        </authorList>
    </citation>
    <scope>NUCLEOTIDE SEQUENCE</scope>
</reference>
<dbReference type="Pfam" id="PF01466">
    <property type="entry name" value="Skp1"/>
    <property type="match status" value="1"/>
</dbReference>